<accession>A0A9W8A2B3</accession>
<feature type="compositionally biased region" description="Basic and acidic residues" evidence="3">
    <location>
        <begin position="57"/>
        <end position="68"/>
    </location>
</feature>
<dbReference type="FunFam" id="3.30.70.330:FF:000376">
    <property type="entry name" value="Putative RNA binding protein"/>
    <property type="match status" value="1"/>
</dbReference>
<evidence type="ECO:0000313" key="5">
    <source>
        <dbReference type="EMBL" id="KAJ1916771.1"/>
    </source>
</evidence>
<dbReference type="SMART" id="SM00360">
    <property type="entry name" value="RRM"/>
    <property type="match status" value="1"/>
</dbReference>
<dbReference type="InterPro" id="IPR000504">
    <property type="entry name" value="RRM_dom"/>
</dbReference>
<reference evidence="5" key="1">
    <citation type="submission" date="2022-07" db="EMBL/GenBank/DDBJ databases">
        <title>Phylogenomic reconstructions and comparative analyses of Kickxellomycotina fungi.</title>
        <authorList>
            <person name="Reynolds N.K."/>
            <person name="Stajich J.E."/>
            <person name="Barry K."/>
            <person name="Grigoriev I.V."/>
            <person name="Crous P."/>
            <person name="Smith M.E."/>
        </authorList>
    </citation>
    <scope>NUCLEOTIDE SEQUENCE</scope>
    <source>
        <strain evidence="5">NBRC 100468</strain>
    </source>
</reference>
<feature type="compositionally biased region" description="Basic residues" evidence="3">
    <location>
        <begin position="230"/>
        <end position="242"/>
    </location>
</feature>
<dbReference type="Proteomes" id="UP001150538">
    <property type="component" value="Unassembled WGS sequence"/>
</dbReference>
<name>A0A9W8A2B3_9FUNG</name>
<dbReference type="GO" id="GO:0019843">
    <property type="term" value="F:rRNA binding"/>
    <property type="evidence" value="ECO:0007669"/>
    <property type="project" value="TreeGrafter"/>
</dbReference>
<evidence type="ECO:0000313" key="6">
    <source>
        <dbReference type="Proteomes" id="UP001150538"/>
    </source>
</evidence>
<dbReference type="InterPro" id="IPR035979">
    <property type="entry name" value="RBD_domain_sf"/>
</dbReference>
<dbReference type="InterPro" id="IPR034228">
    <property type="entry name" value="Nop6_RRM"/>
</dbReference>
<evidence type="ECO:0000259" key="4">
    <source>
        <dbReference type="PROSITE" id="PS50102"/>
    </source>
</evidence>
<evidence type="ECO:0000256" key="2">
    <source>
        <dbReference type="PROSITE-ProRule" id="PRU00176"/>
    </source>
</evidence>
<dbReference type="PROSITE" id="PS50102">
    <property type="entry name" value="RRM"/>
    <property type="match status" value="1"/>
</dbReference>
<feature type="compositionally biased region" description="Basic residues" evidence="3">
    <location>
        <begin position="8"/>
        <end position="23"/>
    </location>
</feature>
<dbReference type="GO" id="GO:0005730">
    <property type="term" value="C:nucleolus"/>
    <property type="evidence" value="ECO:0007669"/>
    <property type="project" value="TreeGrafter"/>
</dbReference>
<proteinExistence type="predicted"/>
<feature type="region of interest" description="Disordered" evidence="3">
    <location>
        <begin position="1"/>
        <end position="83"/>
    </location>
</feature>
<organism evidence="5 6">
    <name type="scientific">Mycoemilia scoparia</name>
    <dbReference type="NCBI Taxonomy" id="417184"/>
    <lineage>
        <taxon>Eukaryota</taxon>
        <taxon>Fungi</taxon>
        <taxon>Fungi incertae sedis</taxon>
        <taxon>Zoopagomycota</taxon>
        <taxon>Kickxellomycotina</taxon>
        <taxon>Kickxellomycetes</taxon>
        <taxon>Kickxellales</taxon>
        <taxon>Kickxellaceae</taxon>
        <taxon>Mycoemilia</taxon>
    </lineage>
</organism>
<dbReference type="PANTHER" id="PTHR23236">
    <property type="entry name" value="EUKARYOTIC TRANSLATION INITIATION FACTOR 4B/4H"/>
    <property type="match status" value="1"/>
</dbReference>
<feature type="compositionally biased region" description="Basic and acidic residues" evidence="3">
    <location>
        <begin position="178"/>
        <end position="199"/>
    </location>
</feature>
<keyword evidence="6" id="KW-1185">Reference proteome</keyword>
<dbReference type="AlphaFoldDB" id="A0A9W8A2B3"/>
<feature type="region of interest" description="Disordered" evidence="3">
    <location>
        <begin position="159"/>
        <end position="242"/>
    </location>
</feature>
<dbReference type="CDD" id="cd12400">
    <property type="entry name" value="RRM_Nop6"/>
    <property type="match status" value="1"/>
</dbReference>
<dbReference type="EMBL" id="JANBPU010000092">
    <property type="protein sequence ID" value="KAJ1916771.1"/>
    <property type="molecule type" value="Genomic_DNA"/>
</dbReference>
<comment type="caution">
    <text evidence="5">The sequence shown here is derived from an EMBL/GenBank/DDBJ whole genome shotgun (WGS) entry which is preliminary data.</text>
</comment>
<feature type="compositionally biased region" description="Acidic residues" evidence="3">
    <location>
        <begin position="200"/>
        <end position="213"/>
    </location>
</feature>
<sequence length="242" mass="27503">MAESTTKLNKKQKKALKFRSKAKGKTDDATVEVAKPAQPKKNKAKYEPKGNKAANKNKNENKQNKEENQETGGDQSEGKKQVSKHRFIVFVGNLPYDTTKEDLEQLFESAAPTSVRLLTDKQTKKPKGYAFLEFDSPDQLKQALKFHRYGFKSRKINVELTAGGGGNTENRRKKLEQKRKQLENEREKAKDNNKRPHGGDDEDGGSGDYEEGGNDFNSNNNNNDKEAKKPRNRRPKKKSKNY</sequence>
<feature type="domain" description="RRM" evidence="4">
    <location>
        <begin position="87"/>
        <end position="163"/>
    </location>
</feature>
<protein>
    <recommendedName>
        <fullName evidence="4">RRM domain-containing protein</fullName>
    </recommendedName>
</protein>
<evidence type="ECO:0000256" key="3">
    <source>
        <dbReference type="SAM" id="MobiDB-lite"/>
    </source>
</evidence>
<evidence type="ECO:0000256" key="1">
    <source>
        <dbReference type="ARBA" id="ARBA00022884"/>
    </source>
</evidence>
<keyword evidence="1 2" id="KW-0694">RNA-binding</keyword>
<dbReference type="GO" id="GO:0042274">
    <property type="term" value="P:ribosomal small subunit biogenesis"/>
    <property type="evidence" value="ECO:0007669"/>
    <property type="project" value="TreeGrafter"/>
</dbReference>
<dbReference type="Gene3D" id="3.30.70.330">
    <property type="match status" value="1"/>
</dbReference>
<dbReference type="InterPro" id="IPR012677">
    <property type="entry name" value="Nucleotide-bd_a/b_plait_sf"/>
</dbReference>
<dbReference type="SUPFAM" id="SSF54928">
    <property type="entry name" value="RNA-binding domain, RBD"/>
    <property type="match status" value="1"/>
</dbReference>
<dbReference type="OrthoDB" id="439808at2759"/>
<gene>
    <name evidence="5" type="ORF">H4219_003590</name>
</gene>
<dbReference type="PANTHER" id="PTHR23236:SF51">
    <property type="entry name" value="NUCLEOLAR PROTEIN 6"/>
    <property type="match status" value="1"/>
</dbReference>
<dbReference type="Pfam" id="PF00076">
    <property type="entry name" value="RRM_1"/>
    <property type="match status" value="1"/>
</dbReference>